<dbReference type="Proteomes" id="UP001303373">
    <property type="component" value="Chromosome 14"/>
</dbReference>
<feature type="transmembrane region" description="Helical" evidence="2">
    <location>
        <begin position="12"/>
        <end position="34"/>
    </location>
</feature>
<protein>
    <recommendedName>
        <fullName evidence="3">Rhodopsin domain-containing protein</fullName>
    </recommendedName>
</protein>
<evidence type="ECO:0000256" key="2">
    <source>
        <dbReference type="SAM" id="Phobius"/>
    </source>
</evidence>
<dbReference type="AlphaFoldDB" id="A0AAQ3MC20"/>
<feature type="transmembrane region" description="Helical" evidence="2">
    <location>
        <begin position="167"/>
        <end position="193"/>
    </location>
</feature>
<evidence type="ECO:0000313" key="5">
    <source>
        <dbReference type="Proteomes" id="UP001303373"/>
    </source>
</evidence>
<keyword evidence="2" id="KW-0812">Transmembrane</keyword>
<feature type="domain" description="Rhodopsin" evidence="3">
    <location>
        <begin position="30"/>
        <end position="265"/>
    </location>
</feature>
<keyword evidence="2" id="KW-0472">Membrane</keyword>
<feature type="transmembrane region" description="Helical" evidence="2">
    <location>
        <begin position="125"/>
        <end position="147"/>
    </location>
</feature>
<dbReference type="EMBL" id="CP138593">
    <property type="protein sequence ID" value="WPH04942.1"/>
    <property type="molecule type" value="Genomic_DNA"/>
</dbReference>
<dbReference type="Pfam" id="PF20684">
    <property type="entry name" value="Fung_rhodopsin"/>
    <property type="match status" value="1"/>
</dbReference>
<keyword evidence="5" id="KW-1185">Reference proteome</keyword>
<feature type="transmembrane region" description="Helical" evidence="2">
    <location>
        <begin position="46"/>
        <end position="67"/>
    </location>
</feature>
<gene>
    <name evidence="4" type="ORF">R9X50_00783900</name>
</gene>
<evidence type="ECO:0000259" key="3">
    <source>
        <dbReference type="Pfam" id="PF20684"/>
    </source>
</evidence>
<evidence type="ECO:0000313" key="4">
    <source>
        <dbReference type="EMBL" id="WPH04942.1"/>
    </source>
</evidence>
<dbReference type="PANTHER" id="PTHR39614">
    <property type="entry name" value="INTEGRAL MEMBRANE PROTEIN"/>
    <property type="match status" value="1"/>
</dbReference>
<feature type="region of interest" description="Disordered" evidence="1">
    <location>
        <begin position="302"/>
        <end position="337"/>
    </location>
</feature>
<sequence>MLPDPTKDHGVYVTLAGAFFMSLSFLSLAVRIMSRWPIKSLFGIDDTLAVIATLLSLIQGTIVLVTVDKGLGKIPQLLSSAAIAQCARLIYAADLIFVLAVYASNVSVAVSLYRFANLTKQRHRQYIKILTISCGVLFVLSFIVLAVQRGAPEPQLHHSVDAVKSTAAAWIIYVILGGSLNLAIAIYPSYLVYDLQMPTRDKWKVGISYGLRMLLVPICALRIRSLALADRSNFPYGYAYTEIFTQAEMCYALISAALPCLRPFLVLAKTGLFDLQKEGTYTHNSGSVTPLRTPRAAAIGVGTRGGADRGGRNGSKSNMRRYRDDGPARGRSQTVSSISAGASNMDELIVSHIEPGQIEIRQKIEIHRS</sequence>
<dbReference type="PANTHER" id="PTHR39614:SF2">
    <property type="entry name" value="INTEGRAL MEMBRANE PROTEIN"/>
    <property type="match status" value="1"/>
</dbReference>
<accession>A0AAQ3MC20</accession>
<keyword evidence="2" id="KW-1133">Transmembrane helix</keyword>
<organism evidence="4 5">
    <name type="scientific">Acrodontium crateriforme</name>
    <dbReference type="NCBI Taxonomy" id="150365"/>
    <lineage>
        <taxon>Eukaryota</taxon>
        <taxon>Fungi</taxon>
        <taxon>Dikarya</taxon>
        <taxon>Ascomycota</taxon>
        <taxon>Pezizomycotina</taxon>
        <taxon>Dothideomycetes</taxon>
        <taxon>Dothideomycetidae</taxon>
        <taxon>Mycosphaerellales</taxon>
        <taxon>Teratosphaeriaceae</taxon>
        <taxon>Acrodontium</taxon>
    </lineage>
</organism>
<name>A0AAQ3MC20_9PEZI</name>
<proteinExistence type="predicted"/>
<evidence type="ECO:0000256" key="1">
    <source>
        <dbReference type="SAM" id="MobiDB-lite"/>
    </source>
</evidence>
<dbReference type="InterPro" id="IPR049326">
    <property type="entry name" value="Rhodopsin_dom_fungi"/>
</dbReference>
<reference evidence="4 5" key="1">
    <citation type="submission" date="2023-11" db="EMBL/GenBank/DDBJ databases">
        <title>An acidophilic fungus is an integral part of prey digestion in a carnivorous sundew plant.</title>
        <authorList>
            <person name="Tsai I.J."/>
        </authorList>
    </citation>
    <scope>NUCLEOTIDE SEQUENCE [LARGE SCALE GENOMIC DNA]</scope>
    <source>
        <strain evidence="4">169a</strain>
    </source>
</reference>
<feature type="transmembrane region" description="Helical" evidence="2">
    <location>
        <begin position="87"/>
        <end position="113"/>
    </location>
</feature>